<feature type="transmembrane region" description="Helical" evidence="8">
    <location>
        <begin position="7"/>
        <end position="27"/>
    </location>
</feature>
<dbReference type="EMBL" id="CP063849">
    <property type="protein sequence ID" value="QOY89693.1"/>
    <property type="molecule type" value="Genomic_DNA"/>
</dbReference>
<dbReference type="RefSeq" id="WP_194451355.1">
    <property type="nucleotide sequence ID" value="NZ_CP063849.1"/>
</dbReference>
<feature type="active site" description="Proton acceptor" evidence="6">
    <location>
        <position position="67"/>
    </location>
</feature>
<accession>A0A7S7SMA4</accession>
<comment type="function">
    <text evidence="4">Transfers the gamma-phosphate of ATP to the 4'-position of a tetraacyldisaccharide 1-phosphate intermediate (termed DS-1-P) to form tetraacyldisaccharide 1,4'-bis-phosphate (lipid IVA).</text>
</comment>
<comment type="catalytic activity">
    <reaction evidence="3">
        <text>lipid IVA (E. coli) + CMP-3-deoxy-beta-D-manno-octulosonate = alpha-Kdo-(2-&gt;6)-lipid IVA (E. coli) + CMP + H(+)</text>
        <dbReference type="Rhea" id="RHEA:28066"/>
        <dbReference type="ChEBI" id="CHEBI:15378"/>
        <dbReference type="ChEBI" id="CHEBI:58603"/>
        <dbReference type="ChEBI" id="CHEBI:60364"/>
        <dbReference type="ChEBI" id="CHEBI:60377"/>
        <dbReference type="ChEBI" id="CHEBI:85987"/>
        <dbReference type="EC" id="2.4.99.12"/>
    </reaction>
</comment>
<evidence type="ECO:0000256" key="4">
    <source>
        <dbReference type="HAMAP-Rule" id="MF_00409"/>
    </source>
</evidence>
<dbReference type="AlphaFoldDB" id="A0A7S7SMA4"/>
<evidence type="ECO:0000256" key="6">
    <source>
        <dbReference type="PIRSR" id="PIRSR639901-1"/>
    </source>
</evidence>
<dbReference type="NCBIfam" id="TIGR00682">
    <property type="entry name" value="lpxK"/>
    <property type="match status" value="1"/>
</dbReference>
<evidence type="ECO:0000256" key="1">
    <source>
        <dbReference type="ARBA" id="ARBA00004713"/>
    </source>
</evidence>
<evidence type="ECO:0000256" key="2">
    <source>
        <dbReference type="ARBA" id="ARBA00022679"/>
    </source>
</evidence>
<sequence>MRAKLIYLLYWTLQALAFPFLLLYLALRIHRNDAYANKVLERFGFLPRSLHRTVPGAIWLHAVSVGEAITAVGLLQRLKQELPFAPIYVSCTTLAGRAMAEQKLAGLADGVFYAPIDYRFAVRRVLRALKPSVVIVMETEIWPNLYRDTCRSGARLLVVNGRISDKALPKYLRFRWFFRAALAWPDAILAQDAIASSRYEQLGAPHAVASGNLKYDFYPDSTSIAPAVHAWLKRNDPERIWIAASTMPPAEPGDPDEDDIVLDTFELLRERFPRLLLILVPRRPERFDEAAAKLTARRIPFQRRSKLTDEAVSVLLIDTIGELSGLFRVADVVFMGGTFPHRGGHNILEPAAFGVPVVTGPHMENFSEIAAAFRAAGAVVTVKDPADLAITVGRHLYDRTIGEIGRQLSDERRGATGRAVSAVVRAYEAALVRPPGANPLSWLWRAGVAIDRSLKSLRLDLPPQPVISVGNLAMGGSGKTPFVLWLCERLAEQGRRPAVLTRGYKRTSQEPVITLLPGERAPVERTGEEAQLILRAGHAALGIGADRQAAREALSKQYLFDVIVLDDGFQHWRMRRNLDIVLIDAINPYRNGLPPRGTLREPFSALERAQAVVITRTEPGRTYEGLIGEIQRHNEHAPIFLAHTKAEAPPIPPGTTIGAFCGLGQPEGFRRTLQELGLTVSFFREFPDHHHYTEQDLRPLAMRSQMLLTTEKDLLNIDPDLARACKVEAVKMTLILTDEPNLLELIGRILPPVE</sequence>
<protein>
    <recommendedName>
        <fullName evidence="4 5">Tetraacyldisaccharide 4'-kinase</fullName>
        <ecNumber evidence="4 5">2.7.1.130</ecNumber>
    </recommendedName>
    <alternativeName>
        <fullName evidence="4">Lipid A 4'-kinase</fullName>
    </alternativeName>
</protein>
<dbReference type="GO" id="GO:0009029">
    <property type="term" value="F:lipid-A 4'-kinase activity"/>
    <property type="evidence" value="ECO:0007669"/>
    <property type="project" value="UniProtKB-UniRule"/>
</dbReference>
<keyword evidence="11" id="KW-1185">Reference proteome</keyword>
<comment type="catalytic activity">
    <reaction evidence="4">
        <text>a lipid A disaccharide + ATP = a lipid IVA + ADP + H(+)</text>
        <dbReference type="Rhea" id="RHEA:67840"/>
        <dbReference type="ChEBI" id="CHEBI:15378"/>
        <dbReference type="ChEBI" id="CHEBI:30616"/>
        <dbReference type="ChEBI" id="CHEBI:176343"/>
        <dbReference type="ChEBI" id="CHEBI:176425"/>
        <dbReference type="ChEBI" id="CHEBI:456216"/>
        <dbReference type="EC" id="2.7.1.130"/>
    </reaction>
</comment>
<dbReference type="Gene3D" id="3.40.50.11720">
    <property type="entry name" value="3-Deoxy-D-manno-octulosonic-acid transferase, N-terminal domain"/>
    <property type="match status" value="1"/>
</dbReference>
<keyword evidence="4" id="KW-0441">Lipid A biosynthesis</keyword>
<comment type="pathway">
    <text evidence="1">Bacterial outer membrane biogenesis; LPS core biosynthesis.</text>
</comment>
<keyword evidence="4" id="KW-0444">Lipid biosynthesis</keyword>
<dbReference type="InterPro" id="IPR038107">
    <property type="entry name" value="Glycos_transf_N_sf"/>
</dbReference>
<evidence type="ECO:0000256" key="3">
    <source>
        <dbReference type="ARBA" id="ARBA00049183"/>
    </source>
</evidence>
<dbReference type="Gene3D" id="3.40.50.2000">
    <property type="entry name" value="Glycogen Phosphorylase B"/>
    <property type="match status" value="1"/>
</dbReference>
<proteinExistence type="inferred from homology"/>
<dbReference type="KEGG" id="pfer:IRI77_06990"/>
<feature type="site" description="Transition state stabilizer" evidence="7">
    <location>
        <position position="214"/>
    </location>
</feature>
<evidence type="ECO:0000256" key="5">
    <source>
        <dbReference type="NCBIfam" id="TIGR00682"/>
    </source>
</evidence>
<dbReference type="GO" id="GO:0005524">
    <property type="term" value="F:ATP binding"/>
    <property type="evidence" value="ECO:0007669"/>
    <property type="project" value="UniProtKB-UniRule"/>
</dbReference>
<keyword evidence="2 4" id="KW-0808">Transferase</keyword>
<gene>
    <name evidence="4 10" type="primary">lpxK</name>
    <name evidence="10" type="ORF">IRI77_06990</name>
</gene>
<feature type="site" description="Transition state stabilizer" evidence="7">
    <location>
        <position position="138"/>
    </location>
</feature>
<dbReference type="GO" id="GO:0009244">
    <property type="term" value="P:lipopolysaccharide core region biosynthetic process"/>
    <property type="evidence" value="ECO:0007669"/>
    <property type="project" value="UniProtKB-UniPathway"/>
</dbReference>
<dbReference type="InterPro" id="IPR003758">
    <property type="entry name" value="LpxK"/>
</dbReference>
<name>A0A7S7SMA4_PALFE</name>
<dbReference type="InterPro" id="IPR027417">
    <property type="entry name" value="P-loop_NTPase"/>
</dbReference>
<dbReference type="EC" id="2.7.1.130" evidence="4 5"/>
<dbReference type="CDD" id="cd01635">
    <property type="entry name" value="Glycosyltransferase_GTB-type"/>
    <property type="match status" value="1"/>
</dbReference>
<dbReference type="GO" id="GO:0005886">
    <property type="term" value="C:plasma membrane"/>
    <property type="evidence" value="ECO:0007669"/>
    <property type="project" value="TreeGrafter"/>
</dbReference>
<dbReference type="InterPro" id="IPR039901">
    <property type="entry name" value="Kdotransferase"/>
</dbReference>
<evidence type="ECO:0000313" key="10">
    <source>
        <dbReference type="EMBL" id="QOY89693.1"/>
    </source>
</evidence>
<evidence type="ECO:0000313" key="11">
    <source>
        <dbReference type="Proteomes" id="UP000593892"/>
    </source>
</evidence>
<comment type="similarity">
    <text evidence="4">Belongs to the LpxK family.</text>
</comment>
<feature type="domain" description="3-deoxy-D-manno-octulosonic-acid transferase N-terminal" evidence="9">
    <location>
        <begin position="39"/>
        <end position="216"/>
    </location>
</feature>
<dbReference type="SUPFAM" id="SSF53756">
    <property type="entry name" value="UDP-Glycosyltransferase/glycogen phosphorylase"/>
    <property type="match status" value="1"/>
</dbReference>
<dbReference type="Pfam" id="PF04413">
    <property type="entry name" value="Glycos_transf_N"/>
    <property type="match status" value="1"/>
</dbReference>
<dbReference type="Proteomes" id="UP000593892">
    <property type="component" value="Chromosome"/>
</dbReference>
<evidence type="ECO:0000256" key="7">
    <source>
        <dbReference type="PIRSR" id="PIRSR639901-2"/>
    </source>
</evidence>
<dbReference type="PANTHER" id="PTHR42755:SF1">
    <property type="entry name" value="3-DEOXY-D-MANNO-OCTULOSONIC ACID TRANSFERASE, MITOCHONDRIAL-RELATED"/>
    <property type="match status" value="1"/>
</dbReference>
<keyword evidence="4" id="KW-0547">Nucleotide-binding</keyword>
<keyword evidence="8" id="KW-0812">Transmembrane</keyword>
<dbReference type="UniPathway" id="UPA00958"/>
<comment type="pathway">
    <text evidence="4">Glycolipid biosynthesis; lipid IV(A) biosynthesis; lipid IV(A) from (3R)-3-hydroxytetradecanoyl-[acyl-carrier-protein] and UDP-N-acetyl-alpha-D-glucosamine: step 6/6.</text>
</comment>
<feature type="binding site" evidence="4">
    <location>
        <begin position="473"/>
        <end position="480"/>
    </location>
    <ligand>
        <name>ATP</name>
        <dbReference type="ChEBI" id="CHEBI:30616"/>
    </ligand>
</feature>
<keyword evidence="4" id="KW-0067">ATP-binding</keyword>
<reference evidence="10 11" key="1">
    <citation type="submission" date="2020-10" db="EMBL/GenBank/DDBJ databases">
        <title>Complete genome sequence of Paludibaculum fermentans P105T, a facultatively anaerobic acidobacterium capable of dissimilatory Fe(III) reduction.</title>
        <authorList>
            <person name="Dedysh S.N."/>
            <person name="Beletsky A.V."/>
            <person name="Kulichevskaya I.S."/>
            <person name="Mardanov A.V."/>
            <person name="Ravin N.V."/>
        </authorList>
    </citation>
    <scope>NUCLEOTIDE SEQUENCE [LARGE SCALE GENOMIC DNA]</scope>
    <source>
        <strain evidence="10 11">P105</strain>
    </source>
</reference>
<organism evidence="10 11">
    <name type="scientific">Paludibaculum fermentans</name>
    <dbReference type="NCBI Taxonomy" id="1473598"/>
    <lineage>
        <taxon>Bacteria</taxon>
        <taxon>Pseudomonadati</taxon>
        <taxon>Acidobacteriota</taxon>
        <taxon>Terriglobia</taxon>
        <taxon>Bryobacterales</taxon>
        <taxon>Bryobacteraceae</taxon>
        <taxon>Paludibaculum</taxon>
    </lineage>
</organism>
<dbReference type="HAMAP" id="MF_00409">
    <property type="entry name" value="LpxK"/>
    <property type="match status" value="1"/>
</dbReference>
<evidence type="ECO:0000259" key="9">
    <source>
        <dbReference type="Pfam" id="PF04413"/>
    </source>
</evidence>
<keyword evidence="8" id="KW-0472">Membrane</keyword>
<evidence type="ECO:0000256" key="8">
    <source>
        <dbReference type="SAM" id="Phobius"/>
    </source>
</evidence>
<dbReference type="SUPFAM" id="SSF52540">
    <property type="entry name" value="P-loop containing nucleoside triphosphate hydrolases"/>
    <property type="match status" value="1"/>
</dbReference>
<dbReference type="GO" id="GO:0009245">
    <property type="term" value="P:lipid A biosynthetic process"/>
    <property type="evidence" value="ECO:0007669"/>
    <property type="project" value="UniProtKB-UniRule"/>
</dbReference>
<dbReference type="GO" id="GO:0043842">
    <property type="term" value="F:Kdo transferase activity"/>
    <property type="evidence" value="ECO:0007669"/>
    <property type="project" value="UniProtKB-EC"/>
</dbReference>
<dbReference type="InterPro" id="IPR007507">
    <property type="entry name" value="Glycos_transf_N"/>
</dbReference>
<keyword evidence="4 10" id="KW-0418">Kinase</keyword>
<keyword evidence="4" id="KW-0443">Lipid metabolism</keyword>
<dbReference type="Pfam" id="PF02606">
    <property type="entry name" value="LpxK"/>
    <property type="match status" value="1"/>
</dbReference>
<dbReference type="PANTHER" id="PTHR42755">
    <property type="entry name" value="3-DEOXY-MANNO-OCTULOSONATE CYTIDYLYLTRANSFERASE"/>
    <property type="match status" value="1"/>
</dbReference>
<keyword evidence="8" id="KW-1133">Transmembrane helix</keyword>
<dbReference type="UniPathway" id="UPA00359">
    <property type="reaction ID" value="UER00482"/>
</dbReference>